<sequence length="79" mass="8928">MLTTYRAAFDDVYVFDVPQPGSKLFVALPFKQTVSRDEVVKRAGEIGRRHHLNYDLGAEIFGFRNAEIETIRAGAVLKD</sequence>
<protein>
    <submittedName>
        <fullName evidence="1">Uncharacterized protein</fullName>
    </submittedName>
</protein>
<dbReference type="Proteomes" id="UP000005824">
    <property type="component" value="Unassembled WGS sequence"/>
</dbReference>
<comment type="caution">
    <text evidence="1">The sequence shown here is derived from an EMBL/GenBank/DDBJ whole genome shotgun (WGS) entry which is preliminary data.</text>
</comment>
<organism evidence="1 2">
    <name type="scientific">Chthoniobacter flavus Ellin428</name>
    <dbReference type="NCBI Taxonomy" id="497964"/>
    <lineage>
        <taxon>Bacteria</taxon>
        <taxon>Pseudomonadati</taxon>
        <taxon>Verrucomicrobiota</taxon>
        <taxon>Spartobacteria</taxon>
        <taxon>Chthoniobacterales</taxon>
        <taxon>Chthoniobacteraceae</taxon>
        <taxon>Chthoniobacter</taxon>
    </lineage>
</organism>
<name>B4D279_9BACT</name>
<reference evidence="1 2" key="1">
    <citation type="journal article" date="2011" name="J. Bacteriol.">
        <title>Genome sequence of Chthoniobacter flavus Ellin428, an aerobic heterotrophic soil bacterium.</title>
        <authorList>
            <person name="Kant R."/>
            <person name="van Passel M.W."/>
            <person name="Palva A."/>
            <person name="Lucas S."/>
            <person name="Lapidus A."/>
            <person name="Glavina Del Rio T."/>
            <person name="Dalin E."/>
            <person name="Tice H."/>
            <person name="Bruce D."/>
            <person name="Goodwin L."/>
            <person name="Pitluck S."/>
            <person name="Larimer F.W."/>
            <person name="Land M.L."/>
            <person name="Hauser L."/>
            <person name="Sangwan P."/>
            <person name="de Vos W.M."/>
            <person name="Janssen P.H."/>
            <person name="Smidt H."/>
        </authorList>
    </citation>
    <scope>NUCLEOTIDE SEQUENCE [LARGE SCALE GENOMIC DNA]</scope>
    <source>
        <strain evidence="1 2">Ellin428</strain>
    </source>
</reference>
<accession>B4D279</accession>
<dbReference type="EMBL" id="ABVL01000008">
    <property type="protein sequence ID" value="EDY19319.1"/>
    <property type="molecule type" value="Genomic_DNA"/>
</dbReference>
<keyword evidence="2" id="KW-1185">Reference proteome</keyword>
<dbReference type="AlphaFoldDB" id="B4D279"/>
<proteinExistence type="predicted"/>
<dbReference type="InParanoid" id="B4D279"/>
<evidence type="ECO:0000313" key="1">
    <source>
        <dbReference type="EMBL" id="EDY19319.1"/>
    </source>
</evidence>
<gene>
    <name evidence="1" type="ORF">CfE428DRAFT_3004</name>
</gene>
<evidence type="ECO:0000313" key="2">
    <source>
        <dbReference type="Proteomes" id="UP000005824"/>
    </source>
</evidence>